<feature type="transmembrane region" description="Helical" evidence="7">
    <location>
        <begin position="362"/>
        <end position="380"/>
    </location>
</feature>
<dbReference type="PANTHER" id="PTHR32234">
    <property type="entry name" value="THIOL:DISULFIDE INTERCHANGE PROTEIN DSBD"/>
    <property type="match status" value="1"/>
</dbReference>
<evidence type="ECO:0000259" key="9">
    <source>
        <dbReference type="Pfam" id="PF02683"/>
    </source>
</evidence>
<dbReference type="GO" id="GO:0017004">
    <property type="term" value="P:cytochrome complex assembly"/>
    <property type="evidence" value="ECO:0007669"/>
    <property type="project" value="UniProtKB-KW"/>
</dbReference>
<dbReference type="InterPro" id="IPR017937">
    <property type="entry name" value="Thioredoxin_CS"/>
</dbReference>
<accession>A0A1G7IJW3</accession>
<feature type="chain" id="PRO_5009241383" evidence="8">
    <location>
        <begin position="34"/>
        <end position="711"/>
    </location>
</feature>
<keyword evidence="5 7" id="KW-0472">Membrane</keyword>
<evidence type="ECO:0000256" key="1">
    <source>
        <dbReference type="ARBA" id="ARBA00004141"/>
    </source>
</evidence>
<evidence type="ECO:0000256" key="3">
    <source>
        <dbReference type="ARBA" id="ARBA00022748"/>
    </source>
</evidence>
<dbReference type="InterPro" id="IPR003834">
    <property type="entry name" value="Cyt_c_assmbl_TM_dom"/>
</dbReference>
<feature type="transmembrane region" description="Helical" evidence="7">
    <location>
        <begin position="569"/>
        <end position="588"/>
    </location>
</feature>
<keyword evidence="2 7" id="KW-0812">Transmembrane</keyword>
<evidence type="ECO:0000256" key="6">
    <source>
        <dbReference type="ARBA" id="ARBA00023284"/>
    </source>
</evidence>
<evidence type="ECO:0000256" key="4">
    <source>
        <dbReference type="ARBA" id="ARBA00022989"/>
    </source>
</evidence>
<sequence>MRRATTMNAMHSLRRFRLLAALLLTLFPGCLFAQIGTVVGNGGPGPAKAQHLTVEMISAGPQIAAEGTQTVAFVFSMEEGWHVYWKNAGFAGFPPKVKWTVPDGITAGPLQFTAPDRLPLDTTVDYGYQDSVAYPVTIEAGSKPKVDKNGNVHLGAEISWLVCKQVCIPGRANLGLDLKVAPVRTAVSHDGEKVGELGAALKGMPKPLPLSFRIKATTAGDSIVLTAITGTRETDAEFFPAEPDVIADVAQIETDILDNGAQIHFTRSPNAKTPPKQLIGVLKLATEESYEIDVPIMPGPPPVHAGSGKLGTATAVGAAALAFLGGVLLNLMPCVFPVLFLKALSLLQTRSSQKQHVRAHGVAYTLGIVASFWLVVAALLALRAEGRQLGWGFQLQSPGFVVVLTSFLFFFALSLAGMFDFGLSLTSAGDSLTQKGGYTGSFFTGVLATVVATPCVGPFMGAAIGFALAQPAPVTFLVFTALALGLAAPYMLLTLNPTWVRLLPRPGAWMDLLKQITALPLFITVIWLVYIYGRLSAANGIFAMSMLLGGLMLVVIAAWTLGRWPVRKWSTAVAAVLCVLAIAVPLYASRETKSAVTWQTFDADAVAKARSQGKAVFVDFTAAWCLSCQVNERVVLKSDEVEKQLSQPNVVAMKADWTQYDAKITTALQSAGRDGVPTYIVYPANPSAPPDILPEVLSKSVVLGALEKDLK</sequence>
<dbReference type="CDD" id="cd02953">
    <property type="entry name" value="DsbDgamma"/>
    <property type="match status" value="1"/>
</dbReference>
<dbReference type="GO" id="GO:0016020">
    <property type="term" value="C:membrane"/>
    <property type="evidence" value="ECO:0007669"/>
    <property type="project" value="UniProtKB-SubCell"/>
</dbReference>
<feature type="transmembrane region" description="Helical" evidence="7">
    <location>
        <begin position="316"/>
        <end position="341"/>
    </location>
</feature>
<dbReference type="InterPro" id="IPR028250">
    <property type="entry name" value="DsbDN"/>
</dbReference>
<proteinExistence type="predicted"/>
<keyword evidence="8" id="KW-0732">Signal</keyword>
<feature type="transmembrane region" description="Helical" evidence="7">
    <location>
        <begin position="474"/>
        <end position="495"/>
    </location>
</feature>
<dbReference type="GO" id="GO:0045454">
    <property type="term" value="P:cell redox homeostasis"/>
    <property type="evidence" value="ECO:0007669"/>
    <property type="project" value="TreeGrafter"/>
</dbReference>
<gene>
    <name evidence="11" type="ORF">SAMN05444167_1479</name>
</gene>
<dbReference type="AlphaFoldDB" id="A0A1G7IJW3"/>
<dbReference type="Gene3D" id="3.40.30.10">
    <property type="entry name" value="Glutaredoxin"/>
    <property type="match status" value="1"/>
</dbReference>
<dbReference type="Pfam" id="PF13899">
    <property type="entry name" value="Thioredoxin_7"/>
    <property type="match status" value="1"/>
</dbReference>
<feature type="domain" description="Cytochrome C biogenesis protein transmembrane" evidence="9">
    <location>
        <begin position="320"/>
        <end position="529"/>
    </location>
</feature>
<evidence type="ECO:0000256" key="2">
    <source>
        <dbReference type="ARBA" id="ARBA00022692"/>
    </source>
</evidence>
<dbReference type="Pfam" id="PF02683">
    <property type="entry name" value="DsbD_TM"/>
    <property type="match status" value="1"/>
</dbReference>
<feature type="domain" description="Thiol:disulfide interchange protein DsbD N-terminal" evidence="10">
    <location>
        <begin position="63"/>
        <end position="173"/>
    </location>
</feature>
<dbReference type="Proteomes" id="UP000182427">
    <property type="component" value="Chromosome I"/>
</dbReference>
<dbReference type="InterPro" id="IPR035671">
    <property type="entry name" value="DsbD_gamma"/>
</dbReference>
<feature type="transmembrane region" description="Helical" evidence="7">
    <location>
        <begin position="541"/>
        <end position="562"/>
    </location>
</feature>
<dbReference type="SUPFAM" id="SSF52833">
    <property type="entry name" value="Thioredoxin-like"/>
    <property type="match status" value="1"/>
</dbReference>
<keyword evidence="12" id="KW-1185">Reference proteome</keyword>
<keyword evidence="3" id="KW-0201">Cytochrome c-type biogenesis</keyword>
<dbReference type="GO" id="GO:0015035">
    <property type="term" value="F:protein-disulfide reductase activity"/>
    <property type="evidence" value="ECO:0007669"/>
    <property type="project" value="TreeGrafter"/>
</dbReference>
<protein>
    <submittedName>
        <fullName evidence="11">Thiol:disulfide interchange protein DsbD</fullName>
    </submittedName>
</protein>
<feature type="transmembrane region" description="Helical" evidence="7">
    <location>
        <begin position="400"/>
        <end position="421"/>
    </location>
</feature>
<keyword evidence="4 7" id="KW-1133">Transmembrane helix</keyword>
<feature type="transmembrane region" description="Helical" evidence="7">
    <location>
        <begin position="516"/>
        <end position="535"/>
    </location>
</feature>
<feature type="signal peptide" evidence="8">
    <location>
        <begin position="1"/>
        <end position="33"/>
    </location>
</feature>
<evidence type="ECO:0000256" key="5">
    <source>
        <dbReference type="ARBA" id="ARBA00023136"/>
    </source>
</evidence>
<evidence type="ECO:0000259" key="10">
    <source>
        <dbReference type="Pfam" id="PF11412"/>
    </source>
</evidence>
<organism evidence="11 12">
    <name type="scientific">Terriglobus roseus</name>
    <dbReference type="NCBI Taxonomy" id="392734"/>
    <lineage>
        <taxon>Bacteria</taxon>
        <taxon>Pseudomonadati</taxon>
        <taxon>Acidobacteriota</taxon>
        <taxon>Terriglobia</taxon>
        <taxon>Terriglobales</taxon>
        <taxon>Acidobacteriaceae</taxon>
        <taxon>Terriglobus</taxon>
    </lineage>
</organism>
<dbReference type="PANTHER" id="PTHR32234:SF3">
    <property type="entry name" value="SUPPRESSION OF COPPER SENSITIVITY PROTEIN"/>
    <property type="match status" value="1"/>
</dbReference>
<reference evidence="11 12" key="1">
    <citation type="submission" date="2016-10" db="EMBL/GenBank/DDBJ databases">
        <authorList>
            <person name="de Groot N.N."/>
        </authorList>
    </citation>
    <scope>NUCLEOTIDE SEQUENCE [LARGE SCALE GENOMIC DNA]</scope>
    <source>
        <strain evidence="11 12">GAS232</strain>
    </source>
</reference>
<dbReference type="InterPro" id="IPR036249">
    <property type="entry name" value="Thioredoxin-like_sf"/>
</dbReference>
<comment type="subcellular location">
    <subcellularLocation>
        <location evidence="1">Membrane</location>
        <topology evidence="1">Multi-pass membrane protein</topology>
    </subcellularLocation>
</comment>
<evidence type="ECO:0000256" key="8">
    <source>
        <dbReference type="SAM" id="SignalP"/>
    </source>
</evidence>
<feature type="transmembrane region" description="Helical" evidence="7">
    <location>
        <begin position="442"/>
        <end position="468"/>
    </location>
</feature>
<keyword evidence="6" id="KW-0676">Redox-active center</keyword>
<evidence type="ECO:0000256" key="7">
    <source>
        <dbReference type="SAM" id="Phobius"/>
    </source>
</evidence>
<dbReference type="Pfam" id="PF11412">
    <property type="entry name" value="DsbD_N"/>
    <property type="match status" value="1"/>
</dbReference>
<name>A0A1G7IJW3_9BACT</name>
<evidence type="ECO:0000313" key="12">
    <source>
        <dbReference type="Proteomes" id="UP000182427"/>
    </source>
</evidence>
<dbReference type="PROSITE" id="PS00194">
    <property type="entry name" value="THIOREDOXIN_1"/>
    <property type="match status" value="1"/>
</dbReference>
<dbReference type="EMBL" id="LT629690">
    <property type="protein sequence ID" value="SDF13012.1"/>
    <property type="molecule type" value="Genomic_DNA"/>
</dbReference>
<evidence type="ECO:0000313" key="11">
    <source>
        <dbReference type="EMBL" id="SDF13012.1"/>
    </source>
</evidence>